<keyword evidence="2" id="KW-1133">Transmembrane helix</keyword>
<dbReference type="Proteomes" id="UP000603453">
    <property type="component" value="Unassembled WGS sequence"/>
</dbReference>
<feature type="transmembrane region" description="Helical" evidence="2">
    <location>
        <begin position="20"/>
        <end position="37"/>
    </location>
</feature>
<dbReference type="OrthoDB" id="2218769at2759"/>
<gene>
    <name evidence="3" type="ORF">INT47_009632</name>
</gene>
<feature type="compositionally biased region" description="Low complexity" evidence="1">
    <location>
        <begin position="136"/>
        <end position="153"/>
    </location>
</feature>
<evidence type="ECO:0000256" key="1">
    <source>
        <dbReference type="SAM" id="MobiDB-lite"/>
    </source>
</evidence>
<accession>A0A8H7QQR7</accession>
<feature type="region of interest" description="Disordered" evidence="1">
    <location>
        <begin position="110"/>
        <end position="153"/>
    </location>
</feature>
<evidence type="ECO:0000313" key="3">
    <source>
        <dbReference type="EMBL" id="KAG2196722.1"/>
    </source>
</evidence>
<comment type="caution">
    <text evidence="3">The sequence shown here is derived from an EMBL/GenBank/DDBJ whole genome shotgun (WGS) entry which is preliminary data.</text>
</comment>
<dbReference type="AlphaFoldDB" id="A0A8H7QQR7"/>
<evidence type="ECO:0000256" key="2">
    <source>
        <dbReference type="SAM" id="Phobius"/>
    </source>
</evidence>
<name>A0A8H7QQR7_9FUNG</name>
<dbReference type="EMBL" id="JAEPRD010000141">
    <property type="protein sequence ID" value="KAG2196722.1"/>
    <property type="molecule type" value="Genomic_DNA"/>
</dbReference>
<feature type="compositionally biased region" description="Polar residues" evidence="1">
    <location>
        <begin position="113"/>
        <end position="135"/>
    </location>
</feature>
<keyword evidence="4" id="KW-1185">Reference proteome</keyword>
<proteinExistence type="predicted"/>
<protein>
    <submittedName>
        <fullName evidence="3">Uncharacterized protein</fullName>
    </submittedName>
</protein>
<organism evidence="3 4">
    <name type="scientific">Mucor saturninus</name>
    <dbReference type="NCBI Taxonomy" id="64648"/>
    <lineage>
        <taxon>Eukaryota</taxon>
        <taxon>Fungi</taxon>
        <taxon>Fungi incertae sedis</taxon>
        <taxon>Mucoromycota</taxon>
        <taxon>Mucoromycotina</taxon>
        <taxon>Mucoromycetes</taxon>
        <taxon>Mucorales</taxon>
        <taxon>Mucorineae</taxon>
        <taxon>Mucoraceae</taxon>
        <taxon>Mucor</taxon>
    </lineage>
</organism>
<keyword evidence="2" id="KW-0812">Transmembrane</keyword>
<evidence type="ECO:0000313" key="4">
    <source>
        <dbReference type="Proteomes" id="UP000603453"/>
    </source>
</evidence>
<keyword evidence="2" id="KW-0472">Membrane</keyword>
<sequence>MGYFLKKEENLIVRMHNAASFLLCLVGVTWVTFWFFAKPTPIEQLPSIPLTDSIRQREEDYQQRLGRGGAVTRSADDHYRYGSQEMLPSYYELPVPPPYSKVIVPNLSELQAEHTSSTSRDFATNTDEAPDSNSNQTQPQTIETTTTTRQPAL</sequence>
<reference evidence="3" key="1">
    <citation type="submission" date="2020-12" db="EMBL/GenBank/DDBJ databases">
        <title>Metabolic potential, ecology and presence of endohyphal bacteria is reflected in genomic diversity of Mucoromycotina.</title>
        <authorList>
            <person name="Muszewska A."/>
            <person name="Okrasinska A."/>
            <person name="Steczkiewicz K."/>
            <person name="Drgas O."/>
            <person name="Orlowska M."/>
            <person name="Perlinska-Lenart U."/>
            <person name="Aleksandrzak-Piekarczyk T."/>
            <person name="Szatraj K."/>
            <person name="Zielenkiewicz U."/>
            <person name="Pilsyk S."/>
            <person name="Malc E."/>
            <person name="Mieczkowski P."/>
            <person name="Kruszewska J.S."/>
            <person name="Biernat P."/>
            <person name="Pawlowska J."/>
        </authorList>
    </citation>
    <scope>NUCLEOTIDE SEQUENCE</scope>
    <source>
        <strain evidence="3">WA0000017839</strain>
    </source>
</reference>